<proteinExistence type="predicted"/>
<reference evidence="3 4" key="1">
    <citation type="submission" date="2024-09" db="EMBL/GenBank/DDBJ databases">
        <title>Floridaenema gen nov. (Aerosakkonemataceae, Aerosakkonematales ord. nov., Cyanobacteria) from benthic tropical and subtropical fresh waters, with the description of four new species.</title>
        <authorList>
            <person name="Moretto J.A."/>
            <person name="Berthold D.E."/>
            <person name="Lefler F.W."/>
            <person name="Huang I.-S."/>
            <person name="Laughinghouse H. IV."/>
        </authorList>
    </citation>
    <scope>NUCLEOTIDE SEQUENCE [LARGE SCALE GENOMIC DNA]</scope>
    <source>
        <strain evidence="3 4">BLCC-F50</strain>
    </source>
</reference>
<feature type="coiled-coil region" evidence="1">
    <location>
        <begin position="823"/>
        <end position="884"/>
    </location>
</feature>
<comment type="caution">
    <text evidence="3">The sequence shown here is derived from an EMBL/GenBank/DDBJ whole genome shotgun (WGS) entry which is preliminary data.</text>
</comment>
<gene>
    <name evidence="3" type="ORF">ACE1CI_01905</name>
</gene>
<dbReference type="RefSeq" id="WP_413261351.1">
    <property type="nucleotide sequence ID" value="NZ_JBHFNR010000015.1"/>
</dbReference>
<dbReference type="InterPro" id="IPR011990">
    <property type="entry name" value="TPR-like_helical_dom_sf"/>
</dbReference>
<name>A0ABV4XIZ5_9CYAN</name>
<accession>A0ABV4XIZ5</accession>
<evidence type="ECO:0000259" key="2">
    <source>
        <dbReference type="Pfam" id="PF12770"/>
    </source>
</evidence>
<dbReference type="InterPro" id="IPR019734">
    <property type="entry name" value="TPR_rpt"/>
</dbReference>
<evidence type="ECO:0000313" key="3">
    <source>
        <dbReference type="EMBL" id="MFB2891675.1"/>
    </source>
</evidence>
<keyword evidence="4" id="KW-1185">Reference proteome</keyword>
<organism evidence="3 4">
    <name type="scientific">Floridaenema flaviceps BLCC-F50</name>
    <dbReference type="NCBI Taxonomy" id="3153642"/>
    <lineage>
        <taxon>Bacteria</taxon>
        <taxon>Bacillati</taxon>
        <taxon>Cyanobacteriota</taxon>
        <taxon>Cyanophyceae</taxon>
        <taxon>Oscillatoriophycideae</taxon>
        <taxon>Aerosakkonematales</taxon>
        <taxon>Aerosakkonemataceae</taxon>
        <taxon>Floridanema</taxon>
        <taxon>Floridanema flaviceps</taxon>
    </lineage>
</organism>
<feature type="domain" description="CHAT" evidence="2">
    <location>
        <begin position="985"/>
        <end position="1272"/>
    </location>
</feature>
<dbReference type="Proteomes" id="UP001576784">
    <property type="component" value="Unassembled WGS sequence"/>
</dbReference>
<keyword evidence="1" id="KW-0175">Coiled coil</keyword>
<evidence type="ECO:0000313" key="4">
    <source>
        <dbReference type="Proteomes" id="UP001576784"/>
    </source>
</evidence>
<dbReference type="Pfam" id="PF12770">
    <property type="entry name" value="CHAT"/>
    <property type="match status" value="1"/>
</dbReference>
<dbReference type="PANTHER" id="PTHR10098:SF108">
    <property type="entry name" value="TETRATRICOPEPTIDE REPEAT PROTEIN 28"/>
    <property type="match status" value="1"/>
</dbReference>
<evidence type="ECO:0000256" key="1">
    <source>
        <dbReference type="SAM" id="Coils"/>
    </source>
</evidence>
<dbReference type="SMART" id="SM00028">
    <property type="entry name" value="TPR"/>
    <property type="match status" value="8"/>
</dbReference>
<dbReference type="EMBL" id="JBHFNR010000015">
    <property type="protein sequence ID" value="MFB2891675.1"/>
    <property type="molecule type" value="Genomic_DNA"/>
</dbReference>
<sequence length="1273" mass="147594">MNGSKATHSEIAIERVVGFAQQFDRAHLDLACHAAFPQTLTPDLLYQIWLRFIPQAPWTAVARILLSRLCREVGYELYEMDMAVRNLLLEELKEDRRFGKPRLKELAAFYTKYVKQQLDSNDSKVGELAQAEYWISLACTQPYQLNRKLAQAIEERLKQKNWKELFRLGLLIESFPNALAEFEPPLITYARGMVSFTIGDLEGATEQFSKLPRQERQVEIAGVTLSIPDEVNLISVDLSFIEELLQFVSDNYDNPQSIYSFLSQNLGKLNKDLIWLLKRWSSDLLLKIEPERLYEIATDVIKFSSLLEEFSLGNRASNLEIAITGYQIACEVFRQEQFPEQWGIIQNYLGVAYIHRIQGDRAENLESAIHYLQAALEFYSHSIFAFPEQLALTQNNLGVAYTQRIRGEKAENLEFAIRCFNDALQVRTREAFPKQWAMTQKNLGMGYSDRIRGEKAQNVEMAIDCFQAALEVNTLQNYPQEWADIQNNLAVAYAERLRGDVAENLELAISCFQNALQIYTRETFPYNWAMTQNNLALAYRKRIRGEETENLERAINCCQNALLVCSREAFPMDWANTQLNLGNAYRDRIRGNRSENLEKAISCFQAALIVYTREAFPQQWAETQKDMGIVYRDRIRGEKSENLEQAISCFQAALTIYTREYFPQQWAETQKDMGIVYRDRIRGEKSENLGQAISCFQAALQVYTRESFPHNYLEFLFNLGSAYQEAQDFPNAYNAFVDSIDTVESFHRGDILFNLEMEKGKEHLAKQWTDLYQNIIEVCLALGYSDRALEYVERSKARSLVELFVNIDIYPKSNIPDSIINELKRLRQQIALEQKRFNSQVENYFIDDYFIFNNDNLVSDFQPIQPNQNRLNQLRQQLDNLIKRDILPLDPDFELTQRVKTISFSEIQSLIDERTAIIEWYITDKKFYTFIITKQSNHPSVLQFSDRLELSNWANQYLQNYQEAPKLWREQLSQQLHNISQKLHIDQILHHLPQTCESLILIPHSFLHWIPLHAVPLSRGLYLLDRFSGGVSYTLSCQFLQILQNRHRPSFSNLLAIQNPNSNLAYTDMEVKTIEKYFLTSNILAKEEVKKSSINEEINYLSVHGLHFAGSSNFNIDSPLESELMLSGEVLTLQEIFNLDLSQCRLVTLSACETGLTDWKNEFIGFPSAFLLTGSKNVVGSLWAPDDLSTAFLMIQFYKNLQQDLAVALALNQAQLWLKNLTKRKLERWIEENQLLLEPTIKMGLRRRLYKMADNEQPFSEPFHWAAFCAIGV</sequence>
<dbReference type="InterPro" id="IPR024983">
    <property type="entry name" value="CHAT_dom"/>
</dbReference>
<protein>
    <submittedName>
        <fullName evidence="3">CHAT domain-containing protein</fullName>
    </submittedName>
</protein>
<dbReference type="Gene3D" id="1.25.40.10">
    <property type="entry name" value="Tetratricopeptide repeat domain"/>
    <property type="match status" value="4"/>
</dbReference>
<dbReference type="PANTHER" id="PTHR10098">
    <property type="entry name" value="RAPSYN-RELATED"/>
    <property type="match status" value="1"/>
</dbReference>
<dbReference type="SUPFAM" id="SSF48452">
    <property type="entry name" value="TPR-like"/>
    <property type="match status" value="4"/>
</dbReference>